<gene>
    <name evidence="5" type="ORF">LPJ53_006463</name>
</gene>
<dbReference type="FunFam" id="3.90.226.10:FF:000009">
    <property type="entry name" value="Carnitinyl-CoA dehydratase"/>
    <property type="match status" value="1"/>
</dbReference>
<keyword evidence="6" id="KW-1185">Reference proteome</keyword>
<dbReference type="PANTHER" id="PTHR11941">
    <property type="entry name" value="ENOYL-COA HYDRATASE-RELATED"/>
    <property type="match status" value="1"/>
</dbReference>
<accession>A0A9W8CNZ0</accession>
<dbReference type="SUPFAM" id="SSF52096">
    <property type="entry name" value="ClpP/crotonase"/>
    <property type="match status" value="1"/>
</dbReference>
<evidence type="ECO:0000256" key="4">
    <source>
        <dbReference type="SAM" id="MobiDB-lite"/>
    </source>
</evidence>
<dbReference type="Proteomes" id="UP001149813">
    <property type="component" value="Unassembled WGS sequence"/>
</dbReference>
<dbReference type="PANTHER" id="PTHR11941:SF171">
    <property type="entry name" value="SD19268P"/>
    <property type="match status" value="1"/>
</dbReference>
<feature type="region of interest" description="Disordered" evidence="4">
    <location>
        <begin position="24"/>
        <end position="45"/>
    </location>
</feature>
<dbReference type="FunFam" id="1.10.12.10:FF:000001">
    <property type="entry name" value="Probable enoyl-CoA hydratase, mitochondrial"/>
    <property type="match status" value="1"/>
</dbReference>
<protein>
    <recommendedName>
        <fullName evidence="7">ClpP/crotonase</fullName>
    </recommendedName>
</protein>
<dbReference type="OrthoDB" id="410701at2759"/>
<proteinExistence type="inferred from homology"/>
<keyword evidence="2" id="KW-0456">Lyase</keyword>
<dbReference type="Gene3D" id="1.10.12.10">
    <property type="entry name" value="Lyase 2-enoyl-coa Hydratase, Chain A, domain 2"/>
    <property type="match status" value="1"/>
</dbReference>
<dbReference type="InterPro" id="IPR014748">
    <property type="entry name" value="Enoyl-CoA_hydra_C"/>
</dbReference>
<evidence type="ECO:0000313" key="5">
    <source>
        <dbReference type="EMBL" id="KAJ1718543.1"/>
    </source>
</evidence>
<dbReference type="PROSITE" id="PS00166">
    <property type="entry name" value="ENOYL_COA_HYDRATASE"/>
    <property type="match status" value="1"/>
</dbReference>
<dbReference type="InterPro" id="IPR001753">
    <property type="entry name" value="Enoyl-CoA_hydra/iso"/>
</dbReference>
<evidence type="ECO:0000256" key="1">
    <source>
        <dbReference type="ARBA" id="ARBA00005254"/>
    </source>
</evidence>
<evidence type="ECO:0000256" key="3">
    <source>
        <dbReference type="RuleBase" id="RU003707"/>
    </source>
</evidence>
<comment type="similarity">
    <text evidence="1 3">Belongs to the enoyl-CoA hydratase/isomerase family.</text>
</comment>
<sequence length="317" mass="33702">MLLARSCRHALSLALRPRLSHISTDARGDSSTASAPAPASASANGEVVLTRHSGRDSGILTLSLNRPKARNALSRSLVADLRHALDEIRADSDTRVVVLRSTVPGVFCAGADLKERATMSPSDVGRFLHNLKSALSELESLPQPTIAALDGAALGGGFELSLCCDLRIAGPRALLGLPETSLAIIPGAGGTLRLTKLIGPSQTKALVYTARRFGPYPAMSMGIVNDVVDAAECMDEQSTLDHALGYERALEWAREILPNGPVAVRMAKRAINHASTADPASGLDIEQLCYAHVIPTEDRLEGLRAFKEKRKPVYKGC</sequence>
<feature type="compositionally biased region" description="Low complexity" evidence="4">
    <location>
        <begin position="30"/>
        <end position="43"/>
    </location>
</feature>
<evidence type="ECO:0008006" key="7">
    <source>
        <dbReference type="Google" id="ProtNLM"/>
    </source>
</evidence>
<name>A0A9W8CNZ0_9FUNG</name>
<dbReference type="Pfam" id="PF00378">
    <property type="entry name" value="ECH_1"/>
    <property type="match status" value="1"/>
</dbReference>
<dbReference type="InterPro" id="IPR018376">
    <property type="entry name" value="Enoyl-CoA_hyd/isom_CS"/>
</dbReference>
<evidence type="ECO:0000256" key="2">
    <source>
        <dbReference type="ARBA" id="ARBA00023239"/>
    </source>
</evidence>
<dbReference type="CDD" id="cd06558">
    <property type="entry name" value="crotonase-like"/>
    <property type="match status" value="1"/>
</dbReference>
<dbReference type="EMBL" id="JANBOJ010000820">
    <property type="protein sequence ID" value="KAJ1718543.1"/>
    <property type="molecule type" value="Genomic_DNA"/>
</dbReference>
<evidence type="ECO:0000313" key="6">
    <source>
        <dbReference type="Proteomes" id="UP001149813"/>
    </source>
</evidence>
<dbReference type="GO" id="GO:0006635">
    <property type="term" value="P:fatty acid beta-oxidation"/>
    <property type="evidence" value="ECO:0007669"/>
    <property type="project" value="TreeGrafter"/>
</dbReference>
<dbReference type="GO" id="GO:0005739">
    <property type="term" value="C:mitochondrion"/>
    <property type="evidence" value="ECO:0007669"/>
    <property type="project" value="TreeGrafter"/>
</dbReference>
<dbReference type="GO" id="GO:0016836">
    <property type="term" value="F:hydro-lyase activity"/>
    <property type="evidence" value="ECO:0007669"/>
    <property type="project" value="UniProtKB-ARBA"/>
</dbReference>
<comment type="caution">
    <text evidence="5">The sequence shown here is derived from an EMBL/GenBank/DDBJ whole genome shotgun (WGS) entry which is preliminary data.</text>
</comment>
<dbReference type="InterPro" id="IPR029045">
    <property type="entry name" value="ClpP/crotonase-like_dom_sf"/>
</dbReference>
<dbReference type="Gene3D" id="3.90.226.10">
    <property type="entry name" value="2-enoyl-CoA Hydratase, Chain A, domain 1"/>
    <property type="match status" value="1"/>
</dbReference>
<dbReference type="AlphaFoldDB" id="A0A9W8CNZ0"/>
<reference evidence="5" key="1">
    <citation type="submission" date="2022-07" db="EMBL/GenBank/DDBJ databases">
        <title>Phylogenomic reconstructions and comparative analyses of Kickxellomycotina fungi.</title>
        <authorList>
            <person name="Reynolds N.K."/>
            <person name="Stajich J.E."/>
            <person name="Barry K."/>
            <person name="Grigoriev I.V."/>
            <person name="Crous P."/>
            <person name="Smith M.E."/>
        </authorList>
    </citation>
    <scope>NUCLEOTIDE SEQUENCE</scope>
    <source>
        <strain evidence="5">NBRC 32514</strain>
    </source>
</reference>
<organism evidence="5 6">
    <name type="scientific">Coemansia erecta</name>
    <dbReference type="NCBI Taxonomy" id="147472"/>
    <lineage>
        <taxon>Eukaryota</taxon>
        <taxon>Fungi</taxon>
        <taxon>Fungi incertae sedis</taxon>
        <taxon>Zoopagomycota</taxon>
        <taxon>Kickxellomycotina</taxon>
        <taxon>Kickxellomycetes</taxon>
        <taxon>Kickxellales</taxon>
        <taxon>Kickxellaceae</taxon>
        <taxon>Coemansia</taxon>
    </lineage>
</organism>